<feature type="chain" id="PRO_5044753320" evidence="1">
    <location>
        <begin position="22"/>
        <end position="913"/>
    </location>
</feature>
<evidence type="ECO:0000313" key="2">
    <source>
        <dbReference type="EMBL" id="KAL3069789.1"/>
    </source>
</evidence>
<evidence type="ECO:0000313" key="3">
    <source>
        <dbReference type="Proteomes" id="UP001620626"/>
    </source>
</evidence>
<feature type="signal peptide" evidence="1">
    <location>
        <begin position="1"/>
        <end position="21"/>
    </location>
</feature>
<dbReference type="AlphaFoldDB" id="A0ABD2HR20"/>
<accession>A0ABD2HR20</accession>
<reference evidence="2 3" key="1">
    <citation type="submission" date="2024-10" db="EMBL/GenBank/DDBJ databases">
        <authorList>
            <person name="Kim D."/>
        </authorList>
    </citation>
    <scope>NUCLEOTIDE SEQUENCE [LARGE SCALE GENOMIC DNA]</scope>
    <source>
        <strain evidence="2">BH-2024</strain>
    </source>
</reference>
<evidence type="ECO:0000256" key="1">
    <source>
        <dbReference type="SAM" id="SignalP"/>
    </source>
</evidence>
<dbReference type="EMBL" id="JBICBT010001390">
    <property type="protein sequence ID" value="KAL3069789.1"/>
    <property type="molecule type" value="Genomic_DNA"/>
</dbReference>
<keyword evidence="3" id="KW-1185">Reference proteome</keyword>
<dbReference type="Proteomes" id="UP001620626">
    <property type="component" value="Unassembled WGS sequence"/>
</dbReference>
<sequence>MGMIILLFLSVFLEFPPFLLTLDKAYVTKPFHLTGANISNVFVPYFAFDQCKPYHSITHDLKVESRNFGLYFLTKHQGGHCDEGILICYPGTLMRNHMIDEFKNMSEFKVKRTFQVGNKKNDSLSLKCAQETEQFVGLTDPEQWRGIKVYTKLTNSSNPLSTRELILETSLTNRSYTFEPMTRQLSLNFGTRISLFTWVTTHFGQPFDDEEFNTAEQYAKQMGQGPFLEEHVGLWLLGMDMLPWMAEEYVSLYVYRSCSCTMDAWFTRPTDENDPIEPIVPSAGSSQCRTKQMDETFELGQLDAQHLQADLVFTVLTDEKWQNFTVEFLSGGTDLTAANSTDNNATVVMTMIIGTTDDMEVSFPGMGTTVVNGTQMPNGTQELRFDIFLLEHWFVIMVNGKQLGDVFWPNEWWHGEAWKNITAIRFNFSVPLPFSTGINGLHENSSCFFRVQMLNCNATSFNNETIALEVELHVFYDGKWLENEHRNATITFKNISVFELFFGITKGNDVIKLNGVQMFEDYSNSAPYCDMKKIEVMGNVILLDEPELNVPPPKEKNGSAISNFALKNVVNYGQQIDIVTKERLTEDAKIIVRLTHNSPDCSKYDVVAQFEFIVTRVRQTMNCKHKLRKEGNVAELNDGEGNYELRIYPKAPLYLEIVMAQDGFYAKSPSEPEFIKLCPYYLPINLTEMPTPPWTIDHVQVYQELVIANFTPNVSLKNAVPENTLFGPELLQIDWKPIDYLKINKSLGSDGDLFSVFIFLPLAKKLNAKSQIEIAFFNNALEIHEIFGTNLLNIKLLGNQLGFLSWSNKTWKEHGNYTLDFTLAQETGTNQTEPEGFALSFTISLIKSSDKKMRLQIALDGQLIKDKSGRVLESPEKVTIQDIQYITVSHSDIELAPGQKIMMSCKPEEKCTQ</sequence>
<protein>
    <submittedName>
        <fullName evidence="2">Uncharacterized protein</fullName>
    </submittedName>
</protein>
<keyword evidence="1" id="KW-0732">Signal</keyword>
<name>A0ABD2HR20_9BILA</name>
<organism evidence="2 3">
    <name type="scientific">Heterodera trifolii</name>
    <dbReference type="NCBI Taxonomy" id="157864"/>
    <lineage>
        <taxon>Eukaryota</taxon>
        <taxon>Metazoa</taxon>
        <taxon>Ecdysozoa</taxon>
        <taxon>Nematoda</taxon>
        <taxon>Chromadorea</taxon>
        <taxon>Rhabditida</taxon>
        <taxon>Tylenchina</taxon>
        <taxon>Tylenchomorpha</taxon>
        <taxon>Tylenchoidea</taxon>
        <taxon>Heteroderidae</taxon>
        <taxon>Heteroderinae</taxon>
        <taxon>Heterodera</taxon>
    </lineage>
</organism>
<gene>
    <name evidence="2" type="ORF">niasHT_033366</name>
</gene>
<comment type="caution">
    <text evidence="2">The sequence shown here is derived from an EMBL/GenBank/DDBJ whole genome shotgun (WGS) entry which is preliminary data.</text>
</comment>
<proteinExistence type="predicted"/>